<keyword evidence="5 14" id="KW-0597">Phosphoprotein</keyword>
<dbReference type="GO" id="GO:0009927">
    <property type="term" value="F:histidine phosphotransfer kinase activity"/>
    <property type="evidence" value="ECO:0007669"/>
    <property type="project" value="TreeGrafter"/>
</dbReference>
<dbReference type="PANTHER" id="PTHR43047">
    <property type="entry name" value="TWO-COMPONENT HISTIDINE PROTEIN KINASE"/>
    <property type="match status" value="1"/>
</dbReference>
<evidence type="ECO:0000259" key="17">
    <source>
        <dbReference type="PROSITE" id="PS50110"/>
    </source>
</evidence>
<evidence type="ECO:0000259" key="18">
    <source>
        <dbReference type="PROSITE" id="PS50112"/>
    </source>
</evidence>
<dbReference type="SMART" id="SM00388">
    <property type="entry name" value="HisKA"/>
    <property type="match status" value="1"/>
</dbReference>
<evidence type="ECO:0000313" key="21">
    <source>
        <dbReference type="Proteomes" id="UP000481033"/>
    </source>
</evidence>
<dbReference type="InterPro" id="IPR013767">
    <property type="entry name" value="PAS_fold"/>
</dbReference>
<comment type="subcellular location">
    <subcellularLocation>
        <location evidence="2">Membrane</location>
    </subcellularLocation>
</comment>
<keyword evidence="6" id="KW-0808">Transferase</keyword>
<dbReference type="PROSITE" id="PS50112">
    <property type="entry name" value="PAS"/>
    <property type="match status" value="1"/>
</dbReference>
<dbReference type="EC" id="2.7.13.3" evidence="4"/>
<keyword evidence="9" id="KW-0067">ATP-binding</keyword>
<dbReference type="Proteomes" id="UP000481033">
    <property type="component" value="Unassembled WGS sequence"/>
</dbReference>
<dbReference type="CDD" id="cd17546">
    <property type="entry name" value="REC_hyHK_CKI1_RcsC-like"/>
    <property type="match status" value="1"/>
</dbReference>
<dbReference type="Gene3D" id="3.30.565.10">
    <property type="entry name" value="Histidine kinase-like ATPase, C-terminal domain"/>
    <property type="match status" value="1"/>
</dbReference>
<dbReference type="SUPFAM" id="SSF52172">
    <property type="entry name" value="CheY-like"/>
    <property type="match status" value="1"/>
</dbReference>
<dbReference type="PANTHER" id="PTHR43047:SF72">
    <property type="entry name" value="OSMOSENSING HISTIDINE PROTEIN KINASE SLN1"/>
    <property type="match status" value="1"/>
</dbReference>
<evidence type="ECO:0000256" key="6">
    <source>
        <dbReference type="ARBA" id="ARBA00022679"/>
    </source>
</evidence>
<dbReference type="InterPro" id="IPR001610">
    <property type="entry name" value="PAC"/>
</dbReference>
<dbReference type="GO" id="GO:0000155">
    <property type="term" value="F:phosphorelay sensor kinase activity"/>
    <property type="evidence" value="ECO:0007669"/>
    <property type="project" value="InterPro"/>
</dbReference>
<comment type="similarity">
    <text evidence="3">In the N-terminal section; belongs to the phytochrome family.</text>
</comment>
<evidence type="ECO:0000256" key="8">
    <source>
        <dbReference type="ARBA" id="ARBA00022777"/>
    </source>
</evidence>
<dbReference type="PROSITE" id="PS50110">
    <property type="entry name" value="RESPONSE_REGULATORY"/>
    <property type="match status" value="1"/>
</dbReference>
<evidence type="ECO:0000256" key="13">
    <source>
        <dbReference type="ARBA" id="ARBA00074306"/>
    </source>
</evidence>
<feature type="domain" description="Response regulatory" evidence="17">
    <location>
        <begin position="619"/>
        <end position="735"/>
    </location>
</feature>
<dbReference type="SUPFAM" id="SSF47384">
    <property type="entry name" value="Homodimeric domain of signal transducing histidine kinase"/>
    <property type="match status" value="1"/>
</dbReference>
<dbReference type="PROSITE" id="PS50109">
    <property type="entry name" value="HIS_KIN"/>
    <property type="match status" value="1"/>
</dbReference>
<dbReference type="NCBIfam" id="TIGR00229">
    <property type="entry name" value="sensory_box"/>
    <property type="match status" value="1"/>
</dbReference>
<dbReference type="InterPro" id="IPR004358">
    <property type="entry name" value="Sig_transdc_His_kin-like_C"/>
</dbReference>
<dbReference type="InterPro" id="IPR000700">
    <property type="entry name" value="PAS-assoc_C"/>
</dbReference>
<dbReference type="CDD" id="cd00082">
    <property type="entry name" value="HisKA"/>
    <property type="match status" value="1"/>
</dbReference>
<dbReference type="FunFam" id="3.30.565.10:FF:000010">
    <property type="entry name" value="Sensor histidine kinase RcsC"/>
    <property type="match status" value="1"/>
</dbReference>
<evidence type="ECO:0000256" key="14">
    <source>
        <dbReference type="PROSITE-ProRule" id="PRU00169"/>
    </source>
</evidence>
<dbReference type="Gene3D" id="3.40.50.2300">
    <property type="match status" value="1"/>
</dbReference>
<keyword evidence="11 15" id="KW-0472">Membrane</keyword>
<dbReference type="Pfam" id="PF02518">
    <property type="entry name" value="HATPase_c"/>
    <property type="match status" value="1"/>
</dbReference>
<proteinExistence type="inferred from homology"/>
<dbReference type="EMBL" id="QXHD01000004">
    <property type="protein sequence ID" value="NEZ56772.1"/>
    <property type="molecule type" value="Genomic_DNA"/>
</dbReference>
<dbReference type="Gene3D" id="3.30.450.20">
    <property type="entry name" value="PAS domain"/>
    <property type="match status" value="1"/>
</dbReference>
<protein>
    <recommendedName>
        <fullName evidence="13">Circadian input-output histidine kinase CikA</fullName>
        <ecNumber evidence="4">2.7.13.3</ecNumber>
    </recommendedName>
</protein>
<keyword evidence="15" id="KW-0812">Transmembrane</keyword>
<dbReference type="SUPFAM" id="SSF55874">
    <property type="entry name" value="ATPase domain of HSP90 chaperone/DNA topoisomerase II/histidine kinase"/>
    <property type="match status" value="1"/>
</dbReference>
<gene>
    <name evidence="20" type="ORF">DXZ20_14000</name>
</gene>
<dbReference type="SMART" id="SM00086">
    <property type="entry name" value="PAC"/>
    <property type="match status" value="1"/>
</dbReference>
<sequence>MRIPLTPVETKLMPGKGFKSFQTKIVMLATISVGLFGAITFSGLNLIDYLKAQDELLTSGLNRSERGVNQLNREVLRLAVLARARHGDLDVIAIKQQVDLVKSRLRVIQKHHISSDLPPELASKLTEFDRAWQILEVNLNHWITDSTNDALQTQLYEQLVDFEYLINDLGNKHSHQRRDQYVQLVNLRSGAIQLITVISILFLIFICFAIINTAQFIQERQRILATIREQEEQYRRIIETAEEGIWLLDPQGKTTFANCKMADILGLDEIKLKEASLWDFLASREDKLKVREYLTALQRGSRVPHDLQLMRPDGKTLWLLTNGTPIFDDIGQHTGTLCMLTDVTARKRSEEELKIAKQKAEVANQAKSEFLANMSHELRTPLNGILGYSQILRRSQTLTARERNGISVIHQCGTHLLTLINDILDLAKIEARKLELIPVAVDLPALLKSVVEICKIRADEKNLRLIYQPNPQLPTGVIVDDKRLRQILINLLGNAIKFTNQGSVTLKVDVLMLDQMQTSLRFQVIDTGVGIAKAHLFKLFQSFEQVGDRHKQSEGTGLGLAISQRIVQLMKGTIQVRSQIGEGSEFFFTVKLPLTQQCKERPITFNIRHIIGYKGRRRQILVVDDHWENRVVLRNLLKPLGFDIVEAENGQEGLDILGSGSPDLVITDLVMPTMDGFEFLKRIRNSEDLKQVKVIVSSASVSQSDQQKALAQGSDGFIAKPVDETHLFEILLTHLKLEWIYQSQQDSPLQAASANAELILPPRQTLEMLFTHARKANLKVLRSQVEQLVATDQRYLVFAETILQLAKQFQVEEIEELLQQHLTNM</sequence>
<dbReference type="InterPro" id="IPR011006">
    <property type="entry name" value="CheY-like_superfamily"/>
</dbReference>
<dbReference type="Pfam" id="PF00072">
    <property type="entry name" value="Response_reg"/>
    <property type="match status" value="1"/>
</dbReference>
<dbReference type="InterPro" id="IPR036097">
    <property type="entry name" value="HisK_dim/P_sf"/>
</dbReference>
<evidence type="ECO:0000313" key="20">
    <source>
        <dbReference type="EMBL" id="NEZ56772.1"/>
    </source>
</evidence>
<comment type="catalytic activity">
    <reaction evidence="1">
        <text>ATP + protein L-histidine = ADP + protein N-phospho-L-histidine.</text>
        <dbReference type="EC" id="2.7.13.3"/>
    </reaction>
</comment>
<keyword evidence="12" id="KW-0131">Cell cycle</keyword>
<feature type="domain" description="Histidine kinase" evidence="16">
    <location>
        <begin position="373"/>
        <end position="596"/>
    </location>
</feature>
<feature type="transmembrane region" description="Helical" evidence="15">
    <location>
        <begin position="191"/>
        <end position="211"/>
    </location>
</feature>
<dbReference type="InterPro" id="IPR001789">
    <property type="entry name" value="Sig_transdc_resp-reg_receiver"/>
</dbReference>
<evidence type="ECO:0000256" key="10">
    <source>
        <dbReference type="ARBA" id="ARBA00023012"/>
    </source>
</evidence>
<accession>A0A6M0RLU0</accession>
<dbReference type="InterPro" id="IPR005467">
    <property type="entry name" value="His_kinase_dom"/>
</dbReference>
<evidence type="ECO:0000256" key="1">
    <source>
        <dbReference type="ARBA" id="ARBA00000085"/>
    </source>
</evidence>
<evidence type="ECO:0000256" key="12">
    <source>
        <dbReference type="ARBA" id="ARBA00023306"/>
    </source>
</evidence>
<evidence type="ECO:0000259" key="16">
    <source>
        <dbReference type="PROSITE" id="PS50109"/>
    </source>
</evidence>
<evidence type="ECO:0000256" key="3">
    <source>
        <dbReference type="ARBA" id="ARBA00006402"/>
    </source>
</evidence>
<dbReference type="InterPro" id="IPR003661">
    <property type="entry name" value="HisK_dim/P_dom"/>
</dbReference>
<evidence type="ECO:0000256" key="2">
    <source>
        <dbReference type="ARBA" id="ARBA00004370"/>
    </source>
</evidence>
<evidence type="ECO:0000256" key="5">
    <source>
        <dbReference type="ARBA" id="ARBA00022553"/>
    </source>
</evidence>
<feature type="transmembrane region" description="Helical" evidence="15">
    <location>
        <begin position="25"/>
        <end position="47"/>
    </location>
</feature>
<feature type="domain" description="PAC" evidence="19">
    <location>
        <begin position="303"/>
        <end position="355"/>
    </location>
</feature>
<name>A0A6M0RLU0_9CYAN</name>
<dbReference type="InterPro" id="IPR000014">
    <property type="entry name" value="PAS"/>
</dbReference>
<dbReference type="GO" id="GO:0005524">
    <property type="term" value="F:ATP binding"/>
    <property type="evidence" value="ECO:0007669"/>
    <property type="project" value="UniProtKB-KW"/>
</dbReference>
<evidence type="ECO:0000256" key="11">
    <source>
        <dbReference type="ARBA" id="ARBA00023136"/>
    </source>
</evidence>
<evidence type="ECO:0000256" key="7">
    <source>
        <dbReference type="ARBA" id="ARBA00022741"/>
    </source>
</evidence>
<dbReference type="CDD" id="cd00130">
    <property type="entry name" value="PAS"/>
    <property type="match status" value="1"/>
</dbReference>
<dbReference type="AlphaFoldDB" id="A0A6M0RLU0"/>
<dbReference type="PRINTS" id="PR00344">
    <property type="entry name" value="BCTRLSENSOR"/>
</dbReference>
<feature type="domain" description="PAS" evidence="18">
    <location>
        <begin position="230"/>
        <end position="301"/>
    </location>
</feature>
<keyword evidence="10" id="KW-0902">Two-component regulatory system</keyword>
<evidence type="ECO:0000259" key="19">
    <source>
        <dbReference type="PROSITE" id="PS50113"/>
    </source>
</evidence>
<evidence type="ECO:0000256" key="9">
    <source>
        <dbReference type="ARBA" id="ARBA00022840"/>
    </source>
</evidence>
<dbReference type="InterPro" id="IPR035965">
    <property type="entry name" value="PAS-like_dom_sf"/>
</dbReference>
<dbReference type="Gene3D" id="1.10.287.130">
    <property type="match status" value="1"/>
</dbReference>
<keyword evidence="21" id="KW-1185">Reference proteome</keyword>
<keyword evidence="8" id="KW-0418">Kinase</keyword>
<feature type="modified residue" description="4-aspartylphosphate" evidence="14">
    <location>
        <position position="668"/>
    </location>
</feature>
<keyword evidence="15" id="KW-1133">Transmembrane helix</keyword>
<dbReference type="SMART" id="SM00091">
    <property type="entry name" value="PAS"/>
    <property type="match status" value="1"/>
</dbReference>
<evidence type="ECO:0000256" key="15">
    <source>
        <dbReference type="SAM" id="Phobius"/>
    </source>
</evidence>
<keyword evidence="7" id="KW-0547">Nucleotide-binding</keyword>
<dbReference type="GO" id="GO:0005886">
    <property type="term" value="C:plasma membrane"/>
    <property type="evidence" value="ECO:0007669"/>
    <property type="project" value="TreeGrafter"/>
</dbReference>
<dbReference type="SMART" id="SM00448">
    <property type="entry name" value="REC"/>
    <property type="match status" value="1"/>
</dbReference>
<dbReference type="RefSeq" id="WP_163698765.1">
    <property type="nucleotide sequence ID" value="NZ_QXHD01000004.1"/>
</dbReference>
<dbReference type="SMART" id="SM00387">
    <property type="entry name" value="HATPase_c"/>
    <property type="match status" value="1"/>
</dbReference>
<dbReference type="InterPro" id="IPR003594">
    <property type="entry name" value="HATPase_dom"/>
</dbReference>
<dbReference type="Pfam" id="PF00989">
    <property type="entry name" value="PAS"/>
    <property type="match status" value="1"/>
</dbReference>
<dbReference type="PROSITE" id="PS50113">
    <property type="entry name" value="PAC"/>
    <property type="match status" value="1"/>
</dbReference>
<dbReference type="FunFam" id="1.10.287.130:FF:000038">
    <property type="entry name" value="Sensory transduction histidine kinase"/>
    <property type="match status" value="1"/>
</dbReference>
<dbReference type="InterPro" id="IPR036890">
    <property type="entry name" value="HATPase_C_sf"/>
</dbReference>
<comment type="caution">
    <text evidence="20">The sequence shown here is derived from an EMBL/GenBank/DDBJ whole genome shotgun (WGS) entry which is preliminary data.</text>
</comment>
<dbReference type="SUPFAM" id="SSF55785">
    <property type="entry name" value="PYP-like sensor domain (PAS domain)"/>
    <property type="match status" value="1"/>
</dbReference>
<reference evidence="20 21" key="1">
    <citation type="journal article" date="2020" name="Microb. Ecol.">
        <title>Ecogenomics of the Marine Benthic Filamentous Cyanobacterium Adonisia.</title>
        <authorList>
            <person name="Walter J.M."/>
            <person name="Coutinho F.H."/>
            <person name="Leomil L."/>
            <person name="Hargreaves P.I."/>
            <person name="Campeao M.E."/>
            <person name="Vieira V.V."/>
            <person name="Silva B.S."/>
            <person name="Fistarol G.O."/>
            <person name="Salomon P.S."/>
            <person name="Sawabe T."/>
            <person name="Mino S."/>
            <person name="Hosokawa M."/>
            <person name="Miyashita H."/>
            <person name="Maruyama F."/>
            <person name="van Verk M.C."/>
            <person name="Dutilh B.E."/>
            <person name="Thompson C.C."/>
            <person name="Thompson F.L."/>
        </authorList>
    </citation>
    <scope>NUCLEOTIDE SEQUENCE [LARGE SCALE GENOMIC DNA]</scope>
    <source>
        <strain evidence="20 21">CCMR0081</strain>
    </source>
</reference>
<dbReference type="CDD" id="cd16922">
    <property type="entry name" value="HATPase_EvgS-ArcB-TorS-like"/>
    <property type="match status" value="1"/>
</dbReference>
<organism evidence="20 21">
    <name type="scientific">Adonisia turfae CCMR0081</name>
    <dbReference type="NCBI Taxonomy" id="2292702"/>
    <lineage>
        <taxon>Bacteria</taxon>
        <taxon>Bacillati</taxon>
        <taxon>Cyanobacteriota</taxon>
        <taxon>Adonisia</taxon>
        <taxon>Adonisia turfae</taxon>
    </lineage>
</organism>
<evidence type="ECO:0000256" key="4">
    <source>
        <dbReference type="ARBA" id="ARBA00012438"/>
    </source>
</evidence>
<dbReference type="Pfam" id="PF00512">
    <property type="entry name" value="HisKA"/>
    <property type="match status" value="1"/>
</dbReference>